<gene>
    <name evidence="2" type="ORF">PV04_09252</name>
</gene>
<evidence type="ECO:0000256" key="1">
    <source>
        <dbReference type="SAM" id="MobiDB-lite"/>
    </source>
</evidence>
<sequence>MEKTETQLRKEYRGLKSAWNKLKAIFTTRSANTPLASAAPTTAPTAATSIPLEQDKAAVTPREESYSQPIPALEVDDTTCTSMQEVGSSLGPPPSQSITRDDLHQEIQMRPSRVEAVFARYNLELDETEWDRRPKAPLERVHKNIRMRVRYTCHNCSTTFGRDRVCVGCQHRRCTRCFRYPPRRDKPKVLQDVTDAVLPQHLINAPRPSADGGTCHECQTGFEIYVDECPNCHHKICDRCIHHASITVEPSQGVPSQSTQAATADRDPGQRPATQEESTAMS</sequence>
<evidence type="ECO:0000313" key="2">
    <source>
        <dbReference type="EMBL" id="KIW64308.1"/>
    </source>
</evidence>
<name>A0A0D2F8G3_9EURO</name>
<organism evidence="2 3">
    <name type="scientific">Phialophora macrospora</name>
    <dbReference type="NCBI Taxonomy" id="1851006"/>
    <lineage>
        <taxon>Eukaryota</taxon>
        <taxon>Fungi</taxon>
        <taxon>Dikarya</taxon>
        <taxon>Ascomycota</taxon>
        <taxon>Pezizomycotina</taxon>
        <taxon>Eurotiomycetes</taxon>
        <taxon>Chaetothyriomycetidae</taxon>
        <taxon>Chaetothyriales</taxon>
        <taxon>Herpotrichiellaceae</taxon>
        <taxon>Phialophora</taxon>
    </lineage>
</organism>
<keyword evidence="3" id="KW-1185">Reference proteome</keyword>
<feature type="region of interest" description="Disordered" evidence="1">
    <location>
        <begin position="249"/>
        <end position="282"/>
    </location>
</feature>
<reference evidence="2 3" key="1">
    <citation type="submission" date="2015-01" db="EMBL/GenBank/DDBJ databases">
        <title>The Genome Sequence of Capronia semiimmersa CBS27337.</title>
        <authorList>
            <consortium name="The Broad Institute Genomics Platform"/>
            <person name="Cuomo C."/>
            <person name="de Hoog S."/>
            <person name="Gorbushina A."/>
            <person name="Stielow B."/>
            <person name="Teixiera M."/>
            <person name="Abouelleil A."/>
            <person name="Chapman S.B."/>
            <person name="Priest M."/>
            <person name="Young S.K."/>
            <person name="Wortman J."/>
            <person name="Nusbaum C."/>
            <person name="Birren B."/>
        </authorList>
    </citation>
    <scope>NUCLEOTIDE SEQUENCE [LARGE SCALE GENOMIC DNA]</scope>
    <source>
        <strain evidence="2 3">CBS 27337</strain>
    </source>
</reference>
<dbReference type="InterPro" id="IPR011011">
    <property type="entry name" value="Znf_FYVE_PHD"/>
</dbReference>
<dbReference type="HOGENOM" id="CLU_047721_2_0_1"/>
<feature type="compositionally biased region" description="Polar residues" evidence="1">
    <location>
        <begin position="272"/>
        <end position="282"/>
    </location>
</feature>
<evidence type="ECO:0000313" key="3">
    <source>
        <dbReference type="Proteomes" id="UP000054266"/>
    </source>
</evidence>
<dbReference type="Proteomes" id="UP000054266">
    <property type="component" value="Unassembled WGS sequence"/>
</dbReference>
<protein>
    <submittedName>
        <fullName evidence="2">Uncharacterized protein</fullName>
    </submittedName>
</protein>
<accession>A0A0D2F8G3</accession>
<dbReference type="AlphaFoldDB" id="A0A0D2F8G3"/>
<feature type="compositionally biased region" description="Polar residues" evidence="1">
    <location>
        <begin position="249"/>
        <end position="262"/>
    </location>
</feature>
<dbReference type="SUPFAM" id="SSF57903">
    <property type="entry name" value="FYVE/PHD zinc finger"/>
    <property type="match status" value="1"/>
</dbReference>
<proteinExistence type="predicted"/>
<dbReference type="EMBL" id="KN846961">
    <property type="protein sequence ID" value="KIW64308.1"/>
    <property type="molecule type" value="Genomic_DNA"/>
</dbReference>